<keyword evidence="11" id="KW-1185">Reference proteome</keyword>
<keyword evidence="4 8" id="KW-0032">Aminotransferase</keyword>
<dbReference type="GO" id="GO:0000105">
    <property type="term" value="P:L-histidine biosynthetic process"/>
    <property type="evidence" value="ECO:0007669"/>
    <property type="project" value="UniProtKB-UniRule"/>
</dbReference>
<dbReference type="InterPro" id="IPR005861">
    <property type="entry name" value="HisP_aminotrans"/>
</dbReference>
<sequence length="363" mass="40989">MSLRGAILKLKPYTAGKPINEVKREFGLKEVIKLASNENPLGCSPLVCEVIKGLAGQVNLYPDSSNFDLKNELAKELNVEPEMLFLGTGSDSIIRAICSVFIDPGDESIMGEISFQRYEDNTKIMGGNVIKVPMKNYKLDVEKMVQSITDKTKVLWFCSPNNPTGPIIKRQELLSVIDKIPKSVILVMDEAYYEYVDDPEYPQTINLLEKYPNVIILRTFSKAYGLAGLRVGYGIANENIAKYINSVIGPFDVNLIAQSAAIAALKDKEFLRKVVKLNKESREYFYYEFSKMGLEYIESQANFVMVNLKVDDKIVFNELLKRGVIVRPGYLFEMPGWLRVSTGTMEQNEKFILALKDVLNGMR</sequence>
<comment type="similarity">
    <text evidence="8">Belongs to the class-II pyridoxal-phosphate-dependent aminotransferase family. Histidinol-phosphate aminotransferase subfamily.</text>
</comment>
<dbReference type="InterPro" id="IPR004839">
    <property type="entry name" value="Aminotransferase_I/II_large"/>
</dbReference>
<dbReference type="GO" id="GO:0004400">
    <property type="term" value="F:histidinol-phosphate transaminase activity"/>
    <property type="evidence" value="ECO:0007669"/>
    <property type="project" value="UniProtKB-UniRule"/>
</dbReference>
<dbReference type="InterPro" id="IPR001917">
    <property type="entry name" value="Aminotrans_II_pyridoxalP_BS"/>
</dbReference>
<dbReference type="PANTHER" id="PTHR43643:SF3">
    <property type="entry name" value="HISTIDINOL-PHOSPHATE AMINOTRANSFERASE"/>
    <property type="match status" value="1"/>
</dbReference>
<dbReference type="SUPFAM" id="SSF53383">
    <property type="entry name" value="PLP-dependent transferases"/>
    <property type="match status" value="1"/>
</dbReference>
<accession>A0A1H5T9T1</accession>
<dbReference type="InterPro" id="IPR050106">
    <property type="entry name" value="HistidinolP_aminotransfase"/>
</dbReference>
<keyword evidence="8" id="KW-0368">Histidine biosynthesis</keyword>
<dbReference type="HAMAP" id="MF_01023">
    <property type="entry name" value="HisC_aminotrans_2"/>
    <property type="match status" value="1"/>
</dbReference>
<evidence type="ECO:0000256" key="5">
    <source>
        <dbReference type="ARBA" id="ARBA00022679"/>
    </source>
</evidence>
<keyword evidence="8" id="KW-0028">Amino-acid biosynthesis</keyword>
<dbReference type="PROSITE" id="PS00599">
    <property type="entry name" value="AA_TRANSFER_CLASS_2"/>
    <property type="match status" value="1"/>
</dbReference>
<keyword evidence="5 8" id="KW-0808">Transferase</keyword>
<dbReference type="NCBIfam" id="TIGR01141">
    <property type="entry name" value="hisC"/>
    <property type="match status" value="1"/>
</dbReference>
<dbReference type="Pfam" id="PF00155">
    <property type="entry name" value="Aminotran_1_2"/>
    <property type="match status" value="1"/>
</dbReference>
<keyword evidence="6 8" id="KW-0663">Pyridoxal phosphate</keyword>
<proteinExistence type="inferred from homology"/>
<organism evidence="10 11">
    <name type="scientific">Caloramator fervidus</name>
    <dbReference type="NCBI Taxonomy" id="29344"/>
    <lineage>
        <taxon>Bacteria</taxon>
        <taxon>Bacillati</taxon>
        <taxon>Bacillota</taxon>
        <taxon>Clostridia</taxon>
        <taxon>Eubacteriales</taxon>
        <taxon>Clostridiaceae</taxon>
        <taxon>Caloramator</taxon>
    </lineage>
</organism>
<feature type="domain" description="Aminotransferase class I/classII large" evidence="9">
    <location>
        <begin position="30"/>
        <end position="353"/>
    </location>
</feature>
<evidence type="ECO:0000256" key="3">
    <source>
        <dbReference type="ARBA" id="ARBA00011738"/>
    </source>
</evidence>
<dbReference type="InterPro" id="IPR015421">
    <property type="entry name" value="PyrdxlP-dep_Trfase_major"/>
</dbReference>
<reference evidence="11" key="1">
    <citation type="submission" date="2016-10" db="EMBL/GenBank/DDBJ databases">
        <authorList>
            <person name="Varghese N."/>
            <person name="Submissions S."/>
        </authorList>
    </citation>
    <scope>NUCLEOTIDE SEQUENCE [LARGE SCALE GENOMIC DNA]</scope>
    <source>
        <strain evidence="11">DSM 5463</strain>
    </source>
</reference>
<dbReference type="InterPro" id="IPR015424">
    <property type="entry name" value="PyrdxlP-dep_Trfase"/>
</dbReference>
<evidence type="ECO:0000259" key="9">
    <source>
        <dbReference type="Pfam" id="PF00155"/>
    </source>
</evidence>
<dbReference type="OrthoDB" id="9813612at2"/>
<dbReference type="RefSeq" id="WP_103895580.1">
    <property type="nucleotide sequence ID" value="NZ_FNUK01000005.1"/>
</dbReference>
<name>A0A1H5T9T1_9CLOT</name>
<evidence type="ECO:0000256" key="8">
    <source>
        <dbReference type="HAMAP-Rule" id="MF_01023"/>
    </source>
</evidence>
<dbReference type="AlphaFoldDB" id="A0A1H5T9T1"/>
<evidence type="ECO:0000313" key="11">
    <source>
        <dbReference type="Proteomes" id="UP000242850"/>
    </source>
</evidence>
<dbReference type="EC" id="2.6.1.9" evidence="8"/>
<evidence type="ECO:0000256" key="1">
    <source>
        <dbReference type="ARBA" id="ARBA00001933"/>
    </source>
</evidence>
<feature type="modified residue" description="N6-(pyridoxal phosphate)lysine" evidence="8">
    <location>
        <position position="222"/>
    </location>
</feature>
<evidence type="ECO:0000256" key="6">
    <source>
        <dbReference type="ARBA" id="ARBA00022898"/>
    </source>
</evidence>
<dbReference type="Proteomes" id="UP000242850">
    <property type="component" value="Unassembled WGS sequence"/>
</dbReference>
<dbReference type="InterPro" id="IPR015422">
    <property type="entry name" value="PyrdxlP-dep_Trfase_small"/>
</dbReference>
<comment type="catalytic activity">
    <reaction evidence="7 8">
        <text>L-histidinol phosphate + 2-oxoglutarate = 3-(imidazol-4-yl)-2-oxopropyl phosphate + L-glutamate</text>
        <dbReference type="Rhea" id="RHEA:23744"/>
        <dbReference type="ChEBI" id="CHEBI:16810"/>
        <dbReference type="ChEBI" id="CHEBI:29985"/>
        <dbReference type="ChEBI" id="CHEBI:57766"/>
        <dbReference type="ChEBI" id="CHEBI:57980"/>
        <dbReference type="EC" id="2.6.1.9"/>
    </reaction>
</comment>
<evidence type="ECO:0000256" key="4">
    <source>
        <dbReference type="ARBA" id="ARBA00022576"/>
    </source>
</evidence>
<evidence type="ECO:0000256" key="2">
    <source>
        <dbReference type="ARBA" id="ARBA00005011"/>
    </source>
</evidence>
<dbReference type="CDD" id="cd00609">
    <property type="entry name" value="AAT_like"/>
    <property type="match status" value="1"/>
</dbReference>
<gene>
    <name evidence="8" type="primary">hisC</name>
    <name evidence="10" type="ORF">SAMN05660865_00575</name>
</gene>
<comment type="pathway">
    <text evidence="2 8">Amino-acid biosynthesis; L-histidine biosynthesis; L-histidine from 5-phospho-alpha-D-ribose 1-diphosphate: step 7/9.</text>
</comment>
<evidence type="ECO:0000256" key="7">
    <source>
        <dbReference type="ARBA" id="ARBA00047481"/>
    </source>
</evidence>
<comment type="subunit">
    <text evidence="3 8">Homodimer.</text>
</comment>
<dbReference type="UniPathway" id="UPA00031">
    <property type="reaction ID" value="UER00012"/>
</dbReference>
<comment type="cofactor">
    <cofactor evidence="1 8">
        <name>pyridoxal 5'-phosphate</name>
        <dbReference type="ChEBI" id="CHEBI:597326"/>
    </cofactor>
</comment>
<protein>
    <recommendedName>
        <fullName evidence="8">Histidinol-phosphate aminotransferase</fullName>
        <ecNumber evidence="8">2.6.1.9</ecNumber>
    </recommendedName>
    <alternativeName>
        <fullName evidence="8">Imidazole acetol-phosphate transaminase</fullName>
    </alternativeName>
</protein>
<dbReference type="Gene3D" id="3.40.640.10">
    <property type="entry name" value="Type I PLP-dependent aspartate aminotransferase-like (Major domain)"/>
    <property type="match status" value="1"/>
</dbReference>
<evidence type="ECO:0000313" key="10">
    <source>
        <dbReference type="EMBL" id="SEF59632.1"/>
    </source>
</evidence>
<dbReference type="PANTHER" id="PTHR43643">
    <property type="entry name" value="HISTIDINOL-PHOSPHATE AMINOTRANSFERASE 2"/>
    <property type="match status" value="1"/>
</dbReference>
<dbReference type="Gene3D" id="3.90.1150.10">
    <property type="entry name" value="Aspartate Aminotransferase, domain 1"/>
    <property type="match status" value="1"/>
</dbReference>
<dbReference type="EMBL" id="FNUK01000005">
    <property type="protein sequence ID" value="SEF59632.1"/>
    <property type="molecule type" value="Genomic_DNA"/>
</dbReference>
<dbReference type="GO" id="GO:0030170">
    <property type="term" value="F:pyridoxal phosphate binding"/>
    <property type="evidence" value="ECO:0007669"/>
    <property type="project" value="InterPro"/>
</dbReference>